<proteinExistence type="predicted"/>
<evidence type="ECO:0000313" key="3">
    <source>
        <dbReference type="Proteomes" id="UP000001304"/>
    </source>
</evidence>
<dbReference type="KEGG" id="iag:Igag_1951"/>
<name>E0STF8_IGNAA</name>
<dbReference type="AlphaFoldDB" id="E0STF8"/>
<dbReference type="STRING" id="583356.Igag_1951"/>
<dbReference type="Proteomes" id="UP000001304">
    <property type="component" value="Chromosome"/>
</dbReference>
<gene>
    <name evidence="2" type="ordered locus">Igag_1951</name>
</gene>
<dbReference type="Pfam" id="PF07883">
    <property type="entry name" value="Cupin_2"/>
    <property type="match status" value="1"/>
</dbReference>
<evidence type="ECO:0000259" key="1">
    <source>
        <dbReference type="Pfam" id="PF07883"/>
    </source>
</evidence>
<dbReference type="InterPro" id="IPR013096">
    <property type="entry name" value="Cupin_2"/>
</dbReference>
<organism evidence="2 3">
    <name type="scientific">Ignisphaera aggregans (strain DSM 17230 / JCM 13409 / AQ1.S1)</name>
    <dbReference type="NCBI Taxonomy" id="583356"/>
    <lineage>
        <taxon>Archaea</taxon>
        <taxon>Thermoproteota</taxon>
        <taxon>Thermoprotei</taxon>
        <taxon>Desulfurococcales</taxon>
        <taxon>Desulfurococcaceae</taxon>
        <taxon>Ignisphaera</taxon>
    </lineage>
</organism>
<dbReference type="BioCyc" id="IAGG583356:GHAH-1940-MONOMER"/>
<dbReference type="HOGENOM" id="CLU_116722_4_1_2"/>
<dbReference type="Gene3D" id="2.60.120.10">
    <property type="entry name" value="Jelly Rolls"/>
    <property type="match status" value="1"/>
</dbReference>
<dbReference type="InterPro" id="IPR011051">
    <property type="entry name" value="RmlC_Cupin_sf"/>
</dbReference>
<dbReference type="EMBL" id="CP002098">
    <property type="protein sequence ID" value="ADM28744.1"/>
    <property type="molecule type" value="Genomic_DNA"/>
</dbReference>
<dbReference type="CDD" id="cd02222">
    <property type="entry name" value="cupin_TM1459-like"/>
    <property type="match status" value="1"/>
</dbReference>
<dbReference type="SUPFAM" id="SSF51182">
    <property type="entry name" value="RmlC-like cupins"/>
    <property type="match status" value="1"/>
</dbReference>
<keyword evidence="3" id="KW-1185">Reference proteome</keyword>
<reference evidence="2 3" key="1">
    <citation type="journal article" date="2010" name="Stand. Genomic Sci.">
        <title>Complete genome sequence of Ignisphaera aggregans type strain (AQ1.S1).</title>
        <authorList>
            <person name="Goker M."/>
            <person name="Held B."/>
            <person name="Lapidus A."/>
            <person name="Nolan M."/>
            <person name="Spring S."/>
            <person name="Yasawong M."/>
            <person name="Lucas S."/>
            <person name="Glavina Del Rio T."/>
            <person name="Tice H."/>
            <person name="Cheng J.F."/>
            <person name="Goodwin L."/>
            <person name="Tapia R."/>
            <person name="Pitluck S."/>
            <person name="Liolios K."/>
            <person name="Ivanova N."/>
            <person name="Mavromatis K."/>
            <person name="Mikhailova N."/>
            <person name="Pati A."/>
            <person name="Chen A."/>
            <person name="Palaniappan K."/>
            <person name="Brambilla E."/>
            <person name="Land M."/>
            <person name="Hauser L."/>
            <person name="Chang Y.J."/>
            <person name="Jeffries C.D."/>
            <person name="Brettin T."/>
            <person name="Detter J.C."/>
            <person name="Han C."/>
            <person name="Rohde M."/>
            <person name="Sikorski J."/>
            <person name="Woyke T."/>
            <person name="Bristow J."/>
            <person name="Eisen J.A."/>
            <person name="Markowitz V."/>
            <person name="Hugenholtz P."/>
            <person name="Kyrpides N.C."/>
            <person name="Klenk H.P."/>
        </authorList>
    </citation>
    <scope>NUCLEOTIDE SEQUENCE [LARGE SCALE GENOMIC DNA]</scope>
    <source>
        <strain evidence="3">DSM 17230 / JCM 13409 / AQ1.S1</strain>
    </source>
</reference>
<evidence type="ECO:0000313" key="2">
    <source>
        <dbReference type="EMBL" id="ADM28744.1"/>
    </source>
</evidence>
<sequence>MITRPKVVKANEVDILPVENARNTWIRVLISTSEAPTYAMRLFEMDIDGHIDAHSHPWEHEIFVLEGRVRIRVENDIYDLDPYTAIYIPPNKIHEYWNIGNTKAKFLCIIPVKPTLIE</sequence>
<dbReference type="PANTHER" id="PTHR37694:SF1">
    <property type="entry name" value="SLR8022 PROTEIN"/>
    <property type="match status" value="1"/>
</dbReference>
<dbReference type="InterPro" id="IPR014710">
    <property type="entry name" value="RmlC-like_jellyroll"/>
</dbReference>
<feature type="domain" description="Cupin type-2" evidence="1">
    <location>
        <begin position="43"/>
        <end position="109"/>
    </location>
</feature>
<dbReference type="PANTHER" id="PTHR37694">
    <property type="entry name" value="SLR8022 PROTEIN"/>
    <property type="match status" value="1"/>
</dbReference>
<protein>
    <submittedName>
        <fullName evidence="2">Cupin 2 conserved barrel domain protein</fullName>
    </submittedName>
</protein>
<accession>E0STF8</accession>